<feature type="domain" description="PNPLA" evidence="5">
    <location>
        <begin position="201"/>
        <end position="405"/>
    </location>
</feature>
<dbReference type="Pfam" id="PF01734">
    <property type="entry name" value="Patatin"/>
    <property type="match status" value="1"/>
</dbReference>
<evidence type="ECO:0000259" key="5">
    <source>
        <dbReference type="PROSITE" id="PS51635"/>
    </source>
</evidence>
<dbReference type="InterPro" id="IPR016035">
    <property type="entry name" value="Acyl_Trfase/lysoPLipase"/>
</dbReference>
<dbReference type="PROSITE" id="PS51635">
    <property type="entry name" value="PNPLA"/>
    <property type="match status" value="1"/>
</dbReference>
<evidence type="ECO:0000313" key="7">
    <source>
        <dbReference type="Proteomes" id="UP000192578"/>
    </source>
</evidence>
<keyword evidence="2 4" id="KW-0442">Lipid degradation</keyword>
<dbReference type="Proteomes" id="UP000192578">
    <property type="component" value="Unassembled WGS sequence"/>
</dbReference>
<keyword evidence="7" id="KW-1185">Reference proteome</keyword>
<feature type="active site" description="Proton acceptor" evidence="4">
    <location>
        <position position="392"/>
    </location>
</feature>
<dbReference type="SUPFAM" id="SSF52151">
    <property type="entry name" value="FabD/lysophospholipase-like"/>
    <property type="match status" value="1"/>
</dbReference>
<dbReference type="EMBL" id="MTYJ01000015">
    <property type="protein sequence ID" value="OQV22777.1"/>
    <property type="molecule type" value="Genomic_DNA"/>
</dbReference>
<sequence length="774" mass="86025">MNILKRFGRSGCAEQCVESDWKKSNLDMWCNAIEDFLKDFNSDKIEMTWMDDISKKPYKLCNHSEVDRKIAELVKDSKWESLDIERQLLLTLYHDTYKAKTIKVFNDFDGDNTPDSTPPLSKSFVDMLPSVTFKCHNPGVTGGCLGCFKNLKVTVRPPSNAWHDDPSLAFPPGGTVLSVNQVEAAARMKKRERNKNGLRILVLDGGGVRGRLHAIALQFFQAQGLRSILGSFDMICGTSAGGLTALYLVYGAGRFTQADSITTESSLLYDMAETLPKKIFQKASWFQKARLFFSTGAITDTLHFEKELVRIFRGANMMENESPRCFVVANRQQGQINCKCIIRNYEIPKDAVTPKNVVSTIFIPVAGAARMTTAAPYYFTPVRQDGDFVYQDGGLQENSPAHQARREAALIFPGRPIDVVVSLGTGRQPKGKTGDDQPENFRPSAKETVFQTTKALFEQIPYLKINSEQQWADFVEDNPDIQYKLRVDPQLEREISLADVSEASVTELMRLAQAELHEKTNEIKKVVEFLNSDPFDSSVATFRDLLKAMEKPDSFMATFRNLLKTVAEFRDLLGVMGEPVSSFATLRDLLGAMEEPVSSFATLRDLHEALQTDGGWIATVQCLLGTTEKSKGSLDLLRCLLGVIAASGDLLEGMEKPDSSIALLRDLLEAMEKPDSSIATIRDLLEAMEKPDSSIATLRDLLKASATFLDLLEDMEKPASSFTLLPNLLGDMEKPDSSIALLQSLLKAIAEFQKAIEPGSSCAKFRDVLKLALE</sequence>
<comment type="caution">
    <text evidence="6">The sequence shown here is derived from an EMBL/GenBank/DDBJ whole genome shotgun (WGS) entry which is preliminary data.</text>
</comment>
<reference evidence="7" key="1">
    <citation type="submission" date="2017-01" db="EMBL/GenBank/DDBJ databases">
        <title>Comparative genomics of anhydrobiosis in the tardigrade Hypsibius dujardini.</title>
        <authorList>
            <person name="Yoshida Y."/>
            <person name="Koutsovoulos G."/>
            <person name="Laetsch D."/>
            <person name="Stevens L."/>
            <person name="Kumar S."/>
            <person name="Horikawa D."/>
            <person name="Ishino K."/>
            <person name="Komine S."/>
            <person name="Tomita M."/>
            <person name="Blaxter M."/>
            <person name="Arakawa K."/>
        </authorList>
    </citation>
    <scope>NUCLEOTIDE SEQUENCE [LARGE SCALE GENOMIC DNA]</scope>
    <source>
        <strain evidence="7">Z151</strain>
    </source>
</reference>
<evidence type="ECO:0000256" key="4">
    <source>
        <dbReference type="PROSITE-ProRule" id="PRU01161"/>
    </source>
</evidence>
<dbReference type="AlphaFoldDB" id="A0A1W0X5C3"/>
<gene>
    <name evidence="6" type="ORF">BV898_03214</name>
</gene>
<dbReference type="GO" id="GO:0016042">
    <property type="term" value="P:lipid catabolic process"/>
    <property type="evidence" value="ECO:0007669"/>
    <property type="project" value="UniProtKB-UniRule"/>
</dbReference>
<keyword evidence="1 4" id="KW-0378">Hydrolase</keyword>
<feature type="short sequence motif" description="DGA/G" evidence="4">
    <location>
        <begin position="392"/>
        <end position="394"/>
    </location>
</feature>
<dbReference type="Gene3D" id="3.40.1090.10">
    <property type="entry name" value="Cytosolic phospholipase A2 catalytic domain"/>
    <property type="match status" value="1"/>
</dbReference>
<dbReference type="GO" id="GO:0047499">
    <property type="term" value="F:calcium-independent phospholipase A2 activity"/>
    <property type="evidence" value="ECO:0007669"/>
    <property type="project" value="TreeGrafter"/>
</dbReference>
<feature type="active site" description="Nucleophile" evidence="4">
    <location>
        <position position="239"/>
    </location>
</feature>
<evidence type="ECO:0000256" key="3">
    <source>
        <dbReference type="ARBA" id="ARBA00023098"/>
    </source>
</evidence>
<evidence type="ECO:0000313" key="6">
    <source>
        <dbReference type="EMBL" id="OQV22777.1"/>
    </source>
</evidence>
<feature type="short sequence motif" description="GXGXXG" evidence="4">
    <location>
        <begin position="205"/>
        <end position="210"/>
    </location>
</feature>
<organism evidence="6 7">
    <name type="scientific">Hypsibius exemplaris</name>
    <name type="common">Freshwater tardigrade</name>
    <dbReference type="NCBI Taxonomy" id="2072580"/>
    <lineage>
        <taxon>Eukaryota</taxon>
        <taxon>Metazoa</taxon>
        <taxon>Ecdysozoa</taxon>
        <taxon>Tardigrada</taxon>
        <taxon>Eutardigrada</taxon>
        <taxon>Parachela</taxon>
        <taxon>Hypsibioidea</taxon>
        <taxon>Hypsibiidae</taxon>
        <taxon>Hypsibius</taxon>
    </lineage>
</organism>
<protein>
    <recommendedName>
        <fullName evidence="5">PNPLA domain-containing protein</fullName>
    </recommendedName>
</protein>
<dbReference type="PANTHER" id="PTHR24185">
    <property type="entry name" value="CALCIUM-INDEPENDENT PHOSPHOLIPASE A2-GAMMA"/>
    <property type="match status" value="1"/>
</dbReference>
<proteinExistence type="predicted"/>
<evidence type="ECO:0000256" key="2">
    <source>
        <dbReference type="ARBA" id="ARBA00022963"/>
    </source>
</evidence>
<dbReference type="OrthoDB" id="630895at2759"/>
<dbReference type="PANTHER" id="PTHR24185:SF1">
    <property type="entry name" value="CALCIUM-INDEPENDENT PHOSPHOLIPASE A2-GAMMA"/>
    <property type="match status" value="1"/>
</dbReference>
<keyword evidence="3 4" id="KW-0443">Lipid metabolism</keyword>
<evidence type="ECO:0000256" key="1">
    <source>
        <dbReference type="ARBA" id="ARBA00022801"/>
    </source>
</evidence>
<dbReference type="InterPro" id="IPR002641">
    <property type="entry name" value="PNPLA_dom"/>
</dbReference>
<name>A0A1W0X5C3_HYPEX</name>
<dbReference type="GO" id="GO:0019369">
    <property type="term" value="P:arachidonate metabolic process"/>
    <property type="evidence" value="ECO:0007669"/>
    <property type="project" value="TreeGrafter"/>
</dbReference>
<feature type="short sequence motif" description="GXSXG" evidence="4">
    <location>
        <begin position="237"/>
        <end position="241"/>
    </location>
</feature>
<accession>A0A1W0X5C3</accession>
<dbReference type="GO" id="GO:0016020">
    <property type="term" value="C:membrane"/>
    <property type="evidence" value="ECO:0007669"/>
    <property type="project" value="TreeGrafter"/>
</dbReference>